<dbReference type="AlphaFoldDB" id="A0AAE3IRK8"/>
<keyword evidence="2" id="KW-1185">Reference proteome</keyword>
<dbReference type="InterPro" id="IPR052565">
    <property type="entry name" value="Glutaredoxin-like_YDR286C"/>
</dbReference>
<accession>A0AAE3IRK8</accession>
<dbReference type="Gene3D" id="3.40.30.10">
    <property type="entry name" value="Glutaredoxin"/>
    <property type="match status" value="1"/>
</dbReference>
<proteinExistence type="predicted"/>
<gene>
    <name evidence="1" type="ORF">OEV98_05055</name>
</gene>
<dbReference type="InterPro" id="IPR036249">
    <property type="entry name" value="Thioredoxin-like_sf"/>
</dbReference>
<dbReference type="PANTHER" id="PTHR33558">
    <property type="entry name" value="GLUTAREDOXIN-LIKE PROTEIN C5ORF63 HOMOLOG"/>
    <property type="match status" value="1"/>
</dbReference>
<reference evidence="1" key="1">
    <citation type="submission" date="2022-10" db="EMBL/GenBank/DDBJ databases">
        <title>Description of Fervidibacillus gen. nov. in the family Fervidibacillaceae fam. nov. with two species, Fervidibacillus albus sp. nov., and Fervidibacillus halotolerans sp. nov., isolated from tidal flat sediments.</title>
        <authorList>
            <person name="Kwon K.K."/>
            <person name="Yang S.-H."/>
        </authorList>
    </citation>
    <scope>NUCLEOTIDE SEQUENCE</scope>
    <source>
        <strain evidence="1">JCM 19140</strain>
    </source>
</reference>
<comment type="caution">
    <text evidence="1">The sequence shown here is derived from an EMBL/GenBank/DDBJ whole genome shotgun (WGS) entry which is preliminary data.</text>
</comment>
<evidence type="ECO:0000313" key="1">
    <source>
        <dbReference type="EMBL" id="MCU9612917.1"/>
    </source>
</evidence>
<name>A0AAE3IRK8_9BACI</name>
<dbReference type="RefSeq" id="WP_263072127.1">
    <property type="nucleotide sequence ID" value="NZ_JAOUSF010000002.1"/>
</dbReference>
<dbReference type="SUPFAM" id="SSF52833">
    <property type="entry name" value="Thioredoxin-like"/>
    <property type="match status" value="1"/>
</dbReference>
<dbReference type="Pfam" id="PF05768">
    <property type="entry name" value="Glrx-like"/>
    <property type="match status" value="1"/>
</dbReference>
<protein>
    <submittedName>
        <fullName evidence="1">Glutaredoxin family protein</fullName>
    </submittedName>
</protein>
<organism evidence="1 2">
    <name type="scientific">Perspicuibacillus lycopersici</name>
    <dbReference type="NCBI Taxonomy" id="1325689"/>
    <lineage>
        <taxon>Bacteria</taxon>
        <taxon>Bacillati</taxon>
        <taxon>Bacillota</taxon>
        <taxon>Bacilli</taxon>
        <taxon>Bacillales</taxon>
        <taxon>Bacillaceae</taxon>
        <taxon>Perspicuibacillus</taxon>
    </lineage>
</organism>
<dbReference type="PANTHER" id="PTHR33558:SF1">
    <property type="entry name" value="GLUTAREDOXIN-LIKE PROTEIN C5ORF63 HOMOLOG"/>
    <property type="match status" value="1"/>
</dbReference>
<dbReference type="Proteomes" id="UP001209318">
    <property type="component" value="Unassembled WGS sequence"/>
</dbReference>
<dbReference type="InterPro" id="IPR008554">
    <property type="entry name" value="Glutaredoxin-like"/>
</dbReference>
<sequence>MVEAVILYTRQGCHLCENAKEILLEIQELFEFQIQEIDIDSSDVLTEKYGLCIPVVEINGEIIQYGNIVKSDLKMYLNEKNNRDNG</sequence>
<evidence type="ECO:0000313" key="2">
    <source>
        <dbReference type="Proteomes" id="UP001209318"/>
    </source>
</evidence>
<dbReference type="EMBL" id="JAOUSF010000002">
    <property type="protein sequence ID" value="MCU9612917.1"/>
    <property type="molecule type" value="Genomic_DNA"/>
</dbReference>